<gene>
    <name evidence="2" type="ORF">GCM10009754_36630</name>
</gene>
<name>A0ABP5CD94_9PSEU</name>
<feature type="transmembrane region" description="Helical" evidence="1">
    <location>
        <begin position="58"/>
        <end position="80"/>
    </location>
</feature>
<dbReference type="EMBL" id="BAAANN010000013">
    <property type="protein sequence ID" value="GAA1962155.1"/>
    <property type="molecule type" value="Genomic_DNA"/>
</dbReference>
<organism evidence="2 3">
    <name type="scientific">Amycolatopsis minnesotensis</name>
    <dbReference type="NCBI Taxonomy" id="337894"/>
    <lineage>
        <taxon>Bacteria</taxon>
        <taxon>Bacillati</taxon>
        <taxon>Actinomycetota</taxon>
        <taxon>Actinomycetes</taxon>
        <taxon>Pseudonocardiales</taxon>
        <taxon>Pseudonocardiaceae</taxon>
        <taxon>Amycolatopsis</taxon>
    </lineage>
</organism>
<proteinExistence type="predicted"/>
<keyword evidence="1" id="KW-1133">Transmembrane helix</keyword>
<keyword evidence="1" id="KW-0472">Membrane</keyword>
<accession>A0ABP5CD94</accession>
<feature type="transmembrane region" description="Helical" evidence="1">
    <location>
        <begin position="20"/>
        <end position="37"/>
    </location>
</feature>
<evidence type="ECO:0000256" key="1">
    <source>
        <dbReference type="SAM" id="Phobius"/>
    </source>
</evidence>
<dbReference type="Proteomes" id="UP001501116">
    <property type="component" value="Unassembled WGS sequence"/>
</dbReference>
<keyword evidence="3" id="KW-1185">Reference proteome</keyword>
<reference evidence="3" key="1">
    <citation type="journal article" date="2019" name="Int. J. Syst. Evol. Microbiol.">
        <title>The Global Catalogue of Microorganisms (GCM) 10K type strain sequencing project: providing services to taxonomists for standard genome sequencing and annotation.</title>
        <authorList>
            <consortium name="The Broad Institute Genomics Platform"/>
            <consortium name="The Broad Institute Genome Sequencing Center for Infectious Disease"/>
            <person name="Wu L."/>
            <person name="Ma J."/>
        </authorList>
    </citation>
    <scope>NUCLEOTIDE SEQUENCE [LARGE SCALE GENOMIC DNA]</scope>
    <source>
        <strain evidence="3">JCM 14545</strain>
    </source>
</reference>
<comment type="caution">
    <text evidence="2">The sequence shown here is derived from an EMBL/GenBank/DDBJ whole genome shotgun (WGS) entry which is preliminary data.</text>
</comment>
<dbReference type="RefSeq" id="WP_344419664.1">
    <property type="nucleotide sequence ID" value="NZ_BAAANN010000013.1"/>
</dbReference>
<keyword evidence="1" id="KW-0812">Transmembrane</keyword>
<sequence length="81" mass="8923">MADRPAHALIVRPVLVEAPLWLVWRMAHVLGAALDVLSIRAATYLDHYRDAPPEHRRLALATAVTTVLFLGLAVFTVSILV</sequence>
<protein>
    <submittedName>
        <fullName evidence="2">Uncharacterized protein</fullName>
    </submittedName>
</protein>
<evidence type="ECO:0000313" key="3">
    <source>
        <dbReference type="Proteomes" id="UP001501116"/>
    </source>
</evidence>
<evidence type="ECO:0000313" key="2">
    <source>
        <dbReference type="EMBL" id="GAA1962155.1"/>
    </source>
</evidence>